<dbReference type="PANTHER" id="PTHR43019:SF23">
    <property type="entry name" value="PROTEASE DO-LIKE 5, CHLOROPLASTIC"/>
    <property type="match status" value="1"/>
</dbReference>
<dbReference type="Pfam" id="PF13365">
    <property type="entry name" value="Trypsin_2"/>
    <property type="match status" value="1"/>
</dbReference>
<keyword evidence="2" id="KW-1133">Transmembrane helix</keyword>
<accession>A0A7K0BPZ5</accession>
<keyword evidence="5" id="KW-1185">Reference proteome</keyword>
<evidence type="ECO:0000313" key="5">
    <source>
        <dbReference type="Proteomes" id="UP000487268"/>
    </source>
</evidence>
<feature type="region of interest" description="Disordered" evidence="1">
    <location>
        <begin position="464"/>
        <end position="521"/>
    </location>
</feature>
<dbReference type="SUPFAM" id="SSF50494">
    <property type="entry name" value="Trypsin-like serine proteases"/>
    <property type="match status" value="1"/>
</dbReference>
<dbReference type="InterPro" id="IPR009003">
    <property type="entry name" value="Peptidase_S1_PA"/>
</dbReference>
<dbReference type="EMBL" id="WEGH01000001">
    <property type="protein sequence ID" value="MQY02774.1"/>
    <property type="molecule type" value="Genomic_DNA"/>
</dbReference>
<dbReference type="Proteomes" id="UP000487268">
    <property type="component" value="Unassembled WGS sequence"/>
</dbReference>
<dbReference type="GO" id="GO:0004252">
    <property type="term" value="F:serine-type endopeptidase activity"/>
    <property type="evidence" value="ECO:0007669"/>
    <property type="project" value="InterPro"/>
</dbReference>
<gene>
    <name evidence="4" type="ORF">ACRB68_08090</name>
</gene>
<feature type="compositionally biased region" description="Low complexity" evidence="1">
    <location>
        <begin position="479"/>
        <end position="494"/>
    </location>
</feature>
<comment type="caution">
    <text evidence="4">The sequence shown here is derived from an EMBL/GenBank/DDBJ whole genome shotgun (WGS) entry which is preliminary data.</text>
</comment>
<feature type="transmembrane region" description="Helical" evidence="2">
    <location>
        <begin position="437"/>
        <end position="458"/>
    </location>
</feature>
<keyword evidence="3" id="KW-0732">Signal</keyword>
<evidence type="ECO:0000256" key="2">
    <source>
        <dbReference type="SAM" id="Phobius"/>
    </source>
</evidence>
<dbReference type="PANTHER" id="PTHR43019">
    <property type="entry name" value="SERINE ENDOPROTEASE DEGS"/>
    <property type="match status" value="1"/>
</dbReference>
<keyword evidence="2" id="KW-0812">Transmembrane</keyword>
<evidence type="ECO:0008006" key="6">
    <source>
        <dbReference type="Google" id="ProtNLM"/>
    </source>
</evidence>
<feature type="compositionally biased region" description="Gly residues" evidence="1">
    <location>
        <begin position="469"/>
        <end position="478"/>
    </location>
</feature>
<keyword evidence="2" id="KW-0472">Membrane</keyword>
<dbReference type="RefSeq" id="WP_194293181.1">
    <property type="nucleotide sequence ID" value="NZ_WEGH01000001.1"/>
</dbReference>
<dbReference type="PROSITE" id="PS00134">
    <property type="entry name" value="TRYPSIN_HIS"/>
    <property type="match status" value="1"/>
</dbReference>
<protein>
    <recommendedName>
        <fullName evidence="6">Trypsin-like serine protease</fullName>
    </recommendedName>
</protein>
<evidence type="ECO:0000256" key="1">
    <source>
        <dbReference type="SAM" id="MobiDB-lite"/>
    </source>
</evidence>
<dbReference type="InterPro" id="IPR018114">
    <property type="entry name" value="TRYPSIN_HIS"/>
</dbReference>
<dbReference type="AlphaFoldDB" id="A0A7K0BPZ5"/>
<feature type="chain" id="PRO_5039136086" description="Trypsin-like serine protease" evidence="3">
    <location>
        <begin position="24"/>
        <end position="521"/>
    </location>
</feature>
<reference evidence="4 5" key="1">
    <citation type="submission" date="2019-10" db="EMBL/GenBank/DDBJ databases">
        <title>Actinomadura rubteroloni sp. nov. and Actinomadura macrotermitis sp. nov., isolated from the gut of fungus growing-termite Macrotermes natalensis.</title>
        <authorList>
            <person name="Benndorf R."/>
            <person name="Martin K."/>
            <person name="Kuefner M."/>
            <person name="De Beer W."/>
            <person name="Kaster A.-K."/>
            <person name="Vollmers J."/>
            <person name="Poulsen M."/>
            <person name="Beemelmanns C."/>
        </authorList>
    </citation>
    <scope>NUCLEOTIDE SEQUENCE [LARGE SCALE GENOMIC DNA]</scope>
    <source>
        <strain evidence="4 5">RB68</strain>
    </source>
</reference>
<feature type="signal peptide" evidence="3">
    <location>
        <begin position="1"/>
        <end position="23"/>
    </location>
</feature>
<dbReference type="Gene3D" id="2.40.10.10">
    <property type="entry name" value="Trypsin-like serine proteases"/>
    <property type="match status" value="2"/>
</dbReference>
<feature type="compositionally biased region" description="Pro residues" evidence="1">
    <location>
        <begin position="495"/>
        <end position="521"/>
    </location>
</feature>
<organism evidence="4 5">
    <name type="scientific">Actinomadura macrotermitis</name>
    <dbReference type="NCBI Taxonomy" id="2585200"/>
    <lineage>
        <taxon>Bacteria</taxon>
        <taxon>Bacillati</taxon>
        <taxon>Actinomycetota</taxon>
        <taxon>Actinomycetes</taxon>
        <taxon>Streptosporangiales</taxon>
        <taxon>Thermomonosporaceae</taxon>
        <taxon>Actinomadura</taxon>
    </lineage>
</organism>
<evidence type="ECO:0000313" key="4">
    <source>
        <dbReference type="EMBL" id="MQY02774.1"/>
    </source>
</evidence>
<evidence type="ECO:0000256" key="3">
    <source>
        <dbReference type="SAM" id="SignalP"/>
    </source>
</evidence>
<name>A0A7K0BPZ5_9ACTN</name>
<dbReference type="InterPro" id="IPR043504">
    <property type="entry name" value="Peptidase_S1_PA_chymotrypsin"/>
</dbReference>
<sequence>MRRVMGALVAAGMVVLTTPGVAAADGKEVPRATRLAARSHPAVQLIVTRYSAELVVPSVDLRKDNFDRLTREVAQDVVAGEIPRDKLNIAKALIGRMAKDVDTYLRPVGPDRTVKASTAGTCTGWWVTGDGYMVTAAHCVKPDDKQIATTFAKQALTDLAKGDAANVRALLNGVRADDEIKRTSAAMFATFNARHLKMRGLTQSTSVLQSVPGGGVDKSAKELPAEVVAAGESYPGKDVAVLKVGGQANLPTLGLGDDHDVQVGNTLYIDGFPGTVTNNGSLSVDSRLQPAFTQGPYNAQRATQGGVPYFQTQAPAYGGNSGGPVFADNGKVVGILIAGLNTADGQSAQNEQLVLPVSIVKEKLREKNVQPVVSPTSRAYNEALDSYHQHHYKAAVPKFKEVQNLYPAHPYVSKYISDAQSAITAGKDETPMGAGTLVVIAVVVLAPVAGVVVVLLLVTRRRRRPAGPPGGGFGGPQGMGLPYPGAAPAPQGLPSLPPPPGPSAPASHTPPVPQGGTPPPW</sequence>
<proteinExistence type="predicted"/>
<dbReference type="GO" id="GO:0006508">
    <property type="term" value="P:proteolysis"/>
    <property type="evidence" value="ECO:0007669"/>
    <property type="project" value="InterPro"/>
</dbReference>